<dbReference type="GO" id="GO:0009062">
    <property type="term" value="P:fatty acid catabolic process"/>
    <property type="evidence" value="ECO:0007669"/>
    <property type="project" value="TreeGrafter"/>
</dbReference>
<dbReference type="EMBL" id="LQBL01000022">
    <property type="protein sequence ID" value="KUG55820.1"/>
    <property type="molecule type" value="Genomic_DNA"/>
</dbReference>
<accession>A0A0W8I8X8</accession>
<dbReference type="SUPFAM" id="SSF54637">
    <property type="entry name" value="Thioesterase/thiol ester dehydrase-isomerase"/>
    <property type="match status" value="2"/>
</dbReference>
<dbReference type="RefSeq" id="WP_058890929.1">
    <property type="nucleotide sequence ID" value="NZ_LQBL01000022.1"/>
</dbReference>
<dbReference type="CDD" id="cd03445">
    <property type="entry name" value="Thioesterase_II_repeat2"/>
    <property type="match status" value="1"/>
</dbReference>
<dbReference type="InterPro" id="IPR025652">
    <property type="entry name" value="TesB_C"/>
</dbReference>
<comment type="similarity">
    <text evidence="1">Belongs to the C/M/P thioester hydrolase family.</text>
</comment>
<name>A0A0W8I8X8_9MICO</name>
<reference evidence="10 11" key="1">
    <citation type="submission" date="2015-12" db="EMBL/GenBank/DDBJ databases">
        <title>Serinicoccus chungangenesis strain CD08_5 genome sequencing and assembly.</title>
        <authorList>
            <person name="Chander A.M."/>
            <person name="Kaur G."/>
            <person name="Nair G.R."/>
            <person name="Dhawan D.K."/>
            <person name="Kochhar R.K."/>
            <person name="Mayilraj S."/>
            <person name="Bhadada S.K."/>
        </authorList>
    </citation>
    <scope>NUCLEOTIDE SEQUENCE [LARGE SCALE GENOMIC DNA]</scope>
    <source>
        <strain evidence="10 11">CD08_5</strain>
    </source>
</reference>
<keyword evidence="3" id="KW-0378">Hydrolase</keyword>
<protein>
    <recommendedName>
        <fullName evidence="6">Acyl-CoA thioesterase 2</fullName>
    </recommendedName>
    <alternativeName>
        <fullName evidence="7">Thioesterase II</fullName>
    </alternativeName>
</protein>
<evidence type="ECO:0000256" key="3">
    <source>
        <dbReference type="ARBA" id="ARBA00022801"/>
    </source>
</evidence>
<evidence type="ECO:0000256" key="6">
    <source>
        <dbReference type="ARBA" id="ARBA00071120"/>
    </source>
</evidence>
<keyword evidence="11" id="KW-1185">Reference proteome</keyword>
<evidence type="ECO:0000256" key="7">
    <source>
        <dbReference type="ARBA" id="ARBA00079653"/>
    </source>
</evidence>
<dbReference type="InterPro" id="IPR003703">
    <property type="entry name" value="Acyl_CoA_thio"/>
</dbReference>
<dbReference type="OrthoDB" id="9781019at2"/>
<dbReference type="GO" id="GO:0006637">
    <property type="term" value="P:acyl-CoA metabolic process"/>
    <property type="evidence" value="ECO:0007669"/>
    <property type="project" value="InterPro"/>
</dbReference>
<evidence type="ECO:0000256" key="1">
    <source>
        <dbReference type="ARBA" id="ARBA00006538"/>
    </source>
</evidence>
<comment type="subunit">
    <text evidence="2">Homotetramer.</text>
</comment>
<sequence length="321" mass="35195">MTDVPLDYPIDDLLDVLDLRREGSTTIRVASPEGTGEDLADSQGDVFAGRSQPMPHGRVFGGQVLAQCLVAAGRTVDPVEDGSDPEPLARPIHSMHGYFLRAGDANRPLRFLVERMRDGRSFSARRVHAVQDGRILMSIIMSFQEVSGGLEHQIPMPAAPAPDTLRSDREILEHVPHPVAQETARRRPVELRHVDPLLLGPGEPGASEQSVWLRIARELPDDPLLHAAILAYASDYTLLEPILRRHGIGWGDPRLRPASLDHSMWFHRPARVDDWVLYTQSSPSAQSGRGLGTGHMFAADGTLLATVGQEGMVRLKGSADH</sequence>
<proteinExistence type="inferred from homology"/>
<organism evidence="10 11">
    <name type="scientific">Serinicoccus chungangensis</name>
    <dbReference type="NCBI Taxonomy" id="767452"/>
    <lineage>
        <taxon>Bacteria</taxon>
        <taxon>Bacillati</taxon>
        <taxon>Actinomycetota</taxon>
        <taxon>Actinomycetes</taxon>
        <taxon>Micrococcales</taxon>
        <taxon>Ornithinimicrobiaceae</taxon>
        <taxon>Serinicoccus</taxon>
    </lineage>
</organism>
<dbReference type="PANTHER" id="PTHR11066">
    <property type="entry name" value="ACYL-COA THIOESTERASE"/>
    <property type="match status" value="1"/>
</dbReference>
<dbReference type="Pfam" id="PF02551">
    <property type="entry name" value="Acyl_CoA_thio"/>
    <property type="match status" value="1"/>
</dbReference>
<dbReference type="STRING" id="767452.AVL62_04645"/>
<evidence type="ECO:0000256" key="4">
    <source>
        <dbReference type="ARBA" id="ARBA00023098"/>
    </source>
</evidence>
<feature type="domain" description="Acyl-CoA thioesterase-like N-terminal HotDog" evidence="9">
    <location>
        <begin position="52"/>
        <end position="144"/>
    </location>
</feature>
<feature type="domain" description="Acyl-CoA thioesterase 2 C-terminal" evidence="8">
    <location>
        <begin position="204"/>
        <end position="312"/>
    </location>
</feature>
<dbReference type="GO" id="GO:0047617">
    <property type="term" value="F:fatty acyl-CoA hydrolase activity"/>
    <property type="evidence" value="ECO:0007669"/>
    <property type="project" value="UniProtKB-EC"/>
</dbReference>
<dbReference type="Gene3D" id="2.40.160.210">
    <property type="entry name" value="Acyl-CoA thioesterase, double hotdog domain"/>
    <property type="match status" value="1"/>
</dbReference>
<evidence type="ECO:0000256" key="2">
    <source>
        <dbReference type="ARBA" id="ARBA00011881"/>
    </source>
</evidence>
<evidence type="ECO:0000313" key="10">
    <source>
        <dbReference type="EMBL" id="KUG55820.1"/>
    </source>
</evidence>
<dbReference type="InterPro" id="IPR029069">
    <property type="entry name" value="HotDog_dom_sf"/>
</dbReference>
<dbReference type="Proteomes" id="UP000054837">
    <property type="component" value="Unassembled WGS sequence"/>
</dbReference>
<dbReference type="InterPro" id="IPR042171">
    <property type="entry name" value="Acyl-CoA_hotdog"/>
</dbReference>
<gene>
    <name evidence="10" type="ORF">AVL62_04645</name>
</gene>
<evidence type="ECO:0000259" key="8">
    <source>
        <dbReference type="Pfam" id="PF02551"/>
    </source>
</evidence>
<dbReference type="InterPro" id="IPR049449">
    <property type="entry name" value="TesB_ACOT8-like_N"/>
</dbReference>
<dbReference type="CDD" id="cd03444">
    <property type="entry name" value="Thioesterase_II_repeat1"/>
    <property type="match status" value="1"/>
</dbReference>
<dbReference type="PANTHER" id="PTHR11066:SF34">
    <property type="entry name" value="ACYL-COENZYME A THIOESTERASE 8"/>
    <property type="match status" value="1"/>
</dbReference>
<comment type="catalytic activity">
    <reaction evidence="5">
        <text>a fatty acyl-CoA + H2O = a fatty acid + CoA + H(+)</text>
        <dbReference type="Rhea" id="RHEA:16781"/>
        <dbReference type="ChEBI" id="CHEBI:15377"/>
        <dbReference type="ChEBI" id="CHEBI:15378"/>
        <dbReference type="ChEBI" id="CHEBI:28868"/>
        <dbReference type="ChEBI" id="CHEBI:57287"/>
        <dbReference type="ChEBI" id="CHEBI:77636"/>
        <dbReference type="EC" id="3.1.2.20"/>
    </reaction>
    <physiologicalReaction direction="left-to-right" evidence="5">
        <dbReference type="Rhea" id="RHEA:16782"/>
    </physiologicalReaction>
</comment>
<keyword evidence="4" id="KW-0443">Lipid metabolism</keyword>
<evidence type="ECO:0000256" key="5">
    <source>
        <dbReference type="ARBA" id="ARBA00050943"/>
    </source>
</evidence>
<dbReference type="AlphaFoldDB" id="A0A0W8I8X8"/>
<dbReference type="Pfam" id="PF13622">
    <property type="entry name" value="4HBT_3"/>
    <property type="match status" value="1"/>
</dbReference>
<dbReference type="FunFam" id="2.40.160.210:FF:000001">
    <property type="entry name" value="Acyl-CoA thioesterase II"/>
    <property type="match status" value="1"/>
</dbReference>
<comment type="caution">
    <text evidence="10">The sequence shown here is derived from an EMBL/GenBank/DDBJ whole genome shotgun (WGS) entry which is preliminary data.</text>
</comment>
<evidence type="ECO:0000313" key="11">
    <source>
        <dbReference type="Proteomes" id="UP000054837"/>
    </source>
</evidence>
<evidence type="ECO:0000259" key="9">
    <source>
        <dbReference type="Pfam" id="PF13622"/>
    </source>
</evidence>